<organism evidence="1 2">
    <name type="scientific">Marchantia polymorpha</name>
    <name type="common">Common liverwort</name>
    <name type="synonym">Marchantia aquatica</name>
    <dbReference type="NCBI Taxonomy" id="3197"/>
    <lineage>
        <taxon>Eukaryota</taxon>
        <taxon>Viridiplantae</taxon>
        <taxon>Streptophyta</taxon>
        <taxon>Embryophyta</taxon>
        <taxon>Marchantiophyta</taxon>
        <taxon>Marchantiopsida</taxon>
        <taxon>Marchantiidae</taxon>
        <taxon>Marchantiales</taxon>
        <taxon>Marchantiaceae</taxon>
        <taxon>Marchantia</taxon>
    </lineage>
</organism>
<gene>
    <name evidence="1" type="ORF">MARPO_0004s0043</name>
</gene>
<evidence type="ECO:0000313" key="2">
    <source>
        <dbReference type="Proteomes" id="UP000244005"/>
    </source>
</evidence>
<dbReference type="EMBL" id="KZ772676">
    <property type="protein sequence ID" value="PTQ48755.1"/>
    <property type="molecule type" value="Genomic_DNA"/>
</dbReference>
<dbReference type="AlphaFoldDB" id="A0A2R6XRL3"/>
<keyword evidence="2" id="KW-1185">Reference proteome</keyword>
<name>A0A2R6XRL3_MARPO</name>
<reference evidence="2" key="1">
    <citation type="journal article" date="2017" name="Cell">
        <title>Insights into land plant evolution garnered from the Marchantia polymorpha genome.</title>
        <authorList>
            <person name="Bowman J.L."/>
            <person name="Kohchi T."/>
            <person name="Yamato K.T."/>
            <person name="Jenkins J."/>
            <person name="Shu S."/>
            <person name="Ishizaki K."/>
            <person name="Yamaoka S."/>
            <person name="Nishihama R."/>
            <person name="Nakamura Y."/>
            <person name="Berger F."/>
            <person name="Adam C."/>
            <person name="Aki S.S."/>
            <person name="Althoff F."/>
            <person name="Araki T."/>
            <person name="Arteaga-Vazquez M.A."/>
            <person name="Balasubrmanian S."/>
            <person name="Barry K."/>
            <person name="Bauer D."/>
            <person name="Boehm C.R."/>
            <person name="Briginshaw L."/>
            <person name="Caballero-Perez J."/>
            <person name="Catarino B."/>
            <person name="Chen F."/>
            <person name="Chiyoda S."/>
            <person name="Chovatia M."/>
            <person name="Davies K.M."/>
            <person name="Delmans M."/>
            <person name="Demura T."/>
            <person name="Dierschke T."/>
            <person name="Dolan L."/>
            <person name="Dorantes-Acosta A.E."/>
            <person name="Eklund D.M."/>
            <person name="Florent S.N."/>
            <person name="Flores-Sandoval E."/>
            <person name="Fujiyama A."/>
            <person name="Fukuzawa H."/>
            <person name="Galik B."/>
            <person name="Grimanelli D."/>
            <person name="Grimwood J."/>
            <person name="Grossniklaus U."/>
            <person name="Hamada T."/>
            <person name="Haseloff J."/>
            <person name="Hetherington A.J."/>
            <person name="Higo A."/>
            <person name="Hirakawa Y."/>
            <person name="Hundley H.N."/>
            <person name="Ikeda Y."/>
            <person name="Inoue K."/>
            <person name="Inoue S.I."/>
            <person name="Ishida S."/>
            <person name="Jia Q."/>
            <person name="Kakita M."/>
            <person name="Kanazawa T."/>
            <person name="Kawai Y."/>
            <person name="Kawashima T."/>
            <person name="Kennedy M."/>
            <person name="Kinose K."/>
            <person name="Kinoshita T."/>
            <person name="Kohara Y."/>
            <person name="Koide E."/>
            <person name="Komatsu K."/>
            <person name="Kopischke S."/>
            <person name="Kubo M."/>
            <person name="Kyozuka J."/>
            <person name="Lagercrantz U."/>
            <person name="Lin S.S."/>
            <person name="Lindquist E."/>
            <person name="Lipzen A.M."/>
            <person name="Lu C.W."/>
            <person name="De Luna E."/>
            <person name="Martienssen R.A."/>
            <person name="Minamino N."/>
            <person name="Mizutani M."/>
            <person name="Mizutani M."/>
            <person name="Mochizuki N."/>
            <person name="Monte I."/>
            <person name="Mosher R."/>
            <person name="Nagasaki H."/>
            <person name="Nakagami H."/>
            <person name="Naramoto S."/>
            <person name="Nishitani K."/>
            <person name="Ohtani M."/>
            <person name="Okamoto T."/>
            <person name="Okumura M."/>
            <person name="Phillips J."/>
            <person name="Pollak B."/>
            <person name="Reinders A."/>
            <person name="Rovekamp M."/>
            <person name="Sano R."/>
            <person name="Sawa S."/>
            <person name="Schmid M.W."/>
            <person name="Shirakawa M."/>
            <person name="Solano R."/>
            <person name="Spunde A."/>
            <person name="Suetsugu N."/>
            <person name="Sugano S."/>
            <person name="Sugiyama A."/>
            <person name="Sun R."/>
            <person name="Suzuki Y."/>
            <person name="Takenaka M."/>
            <person name="Takezawa D."/>
            <person name="Tomogane H."/>
            <person name="Tsuzuki M."/>
            <person name="Ueda T."/>
            <person name="Umeda M."/>
            <person name="Ward J.M."/>
            <person name="Watanabe Y."/>
            <person name="Yazaki K."/>
            <person name="Yokoyama R."/>
            <person name="Yoshitake Y."/>
            <person name="Yotsui I."/>
            <person name="Zachgo S."/>
            <person name="Schmutz J."/>
        </authorList>
    </citation>
    <scope>NUCLEOTIDE SEQUENCE [LARGE SCALE GENOMIC DNA]</scope>
    <source>
        <strain evidence="2">Tak-1</strain>
    </source>
</reference>
<sequence length="80" mass="9000">MCSSVISPVQSHSKRQIGEIPIMCSLTSMRQASKPQVVSSYWQLQNTPKDVAKIGARTLRCETWLPMYTLCDWIIGEPTS</sequence>
<dbReference type="Gramene" id="Mp3g16280.1">
    <property type="protein sequence ID" value="Mp3g16280.1.cds1"/>
    <property type="gene ID" value="Mp3g16280"/>
</dbReference>
<evidence type="ECO:0000313" key="1">
    <source>
        <dbReference type="EMBL" id="PTQ48755.1"/>
    </source>
</evidence>
<proteinExistence type="predicted"/>
<dbReference type="Proteomes" id="UP000244005">
    <property type="component" value="Unassembled WGS sequence"/>
</dbReference>
<protein>
    <submittedName>
        <fullName evidence="1">Uncharacterized protein</fullName>
    </submittedName>
</protein>
<accession>A0A2R6XRL3</accession>